<dbReference type="AlphaFoldDB" id="A0A3S1CQQ9"/>
<protein>
    <submittedName>
        <fullName evidence="1">Uncharacterized protein</fullName>
    </submittedName>
</protein>
<evidence type="ECO:0000313" key="1">
    <source>
        <dbReference type="EMBL" id="NSL87941.1"/>
    </source>
</evidence>
<accession>A0A3S1CQQ9</accession>
<dbReference type="EMBL" id="RIAR02000001">
    <property type="protein sequence ID" value="NSL87941.1"/>
    <property type="molecule type" value="Genomic_DNA"/>
</dbReference>
<organism evidence="1 2">
    <name type="scientific">Chitinophaga solisilvae</name>
    <dbReference type="NCBI Taxonomy" id="1233460"/>
    <lineage>
        <taxon>Bacteria</taxon>
        <taxon>Pseudomonadati</taxon>
        <taxon>Bacteroidota</taxon>
        <taxon>Chitinophagia</taxon>
        <taxon>Chitinophagales</taxon>
        <taxon>Chitinophagaceae</taxon>
        <taxon>Chitinophaga</taxon>
    </lineage>
</organism>
<proteinExistence type="predicted"/>
<gene>
    <name evidence="1" type="ORF">ECE50_013925</name>
</gene>
<comment type="caution">
    <text evidence="1">The sequence shown here is derived from an EMBL/GenBank/DDBJ whole genome shotgun (WGS) entry which is preliminary data.</text>
</comment>
<dbReference type="Proteomes" id="UP000281028">
    <property type="component" value="Unassembled WGS sequence"/>
</dbReference>
<dbReference type="OrthoDB" id="1411058at2"/>
<evidence type="ECO:0000313" key="2">
    <source>
        <dbReference type="Proteomes" id="UP000281028"/>
    </source>
</evidence>
<dbReference type="Pfam" id="PF06996">
    <property type="entry name" value="T6SS_TssG"/>
    <property type="match status" value="1"/>
</dbReference>
<dbReference type="InterPro" id="IPR010732">
    <property type="entry name" value="T6SS_TssG-like"/>
</dbReference>
<sequence>MISNAQKSAVLEEVITHVNALPYDIRAEVVVGELLDNHVRLEEVVVELENVFARSFNRDILHAELDESQPYQPFVVLSLSRDGIYDRLPEGMFHDFTQQEKKGSGTTEMVARYKRQQQQELQARRFFQPLEHEFFLQRVFLEQREKHLLFDVFGKDADQLFHAFWNLPAGLPGQAAGRLVKLLPYMHRIAGNLSLVQLCLQMILEEPVQIAMDHTPQPVQTATGTLLGECLLGVDTMAGEVFYSDMPRIIVTIGPLQHQRIVSFLAWNPYGRLLETCYGYFFPADATVQTVLEPHPDEKSVTVSDRKTGEGIMGYNFFL</sequence>
<reference evidence="1" key="1">
    <citation type="submission" date="2020-05" db="EMBL/GenBank/DDBJ databases">
        <title>Chitinophaga laudate sp. nov., isolated from a tropical peat swamp.</title>
        <authorList>
            <person name="Goh C.B.S."/>
            <person name="Lee M.S."/>
            <person name="Parimannan S."/>
            <person name="Pasbakhsh P."/>
            <person name="Yule C.M."/>
            <person name="Rajandas H."/>
            <person name="Loke S."/>
            <person name="Croft L."/>
            <person name="Tan J.B.L."/>
        </authorList>
    </citation>
    <scope>NUCLEOTIDE SEQUENCE</scope>
    <source>
        <strain evidence="1">Mgbs1</strain>
    </source>
</reference>
<keyword evidence="2" id="KW-1185">Reference proteome</keyword>
<name>A0A3S1CQQ9_9BACT</name>